<dbReference type="Proteomes" id="UP000828941">
    <property type="component" value="Chromosome 12"/>
</dbReference>
<evidence type="ECO:0000313" key="2">
    <source>
        <dbReference type="Proteomes" id="UP000828941"/>
    </source>
</evidence>
<accession>A0ACB9LA64</accession>
<gene>
    <name evidence="1" type="ORF">L6164_029928</name>
</gene>
<proteinExistence type="predicted"/>
<comment type="caution">
    <text evidence="1">The sequence shown here is derived from an EMBL/GenBank/DDBJ whole genome shotgun (WGS) entry which is preliminary data.</text>
</comment>
<reference evidence="1 2" key="1">
    <citation type="journal article" date="2022" name="DNA Res.">
        <title>Chromosomal-level genome assembly of the orchid tree Bauhinia variegata (Leguminosae; Cercidoideae) supports the allotetraploid origin hypothesis of Bauhinia.</title>
        <authorList>
            <person name="Zhong Y."/>
            <person name="Chen Y."/>
            <person name="Zheng D."/>
            <person name="Pang J."/>
            <person name="Liu Y."/>
            <person name="Luo S."/>
            <person name="Meng S."/>
            <person name="Qian L."/>
            <person name="Wei D."/>
            <person name="Dai S."/>
            <person name="Zhou R."/>
        </authorList>
    </citation>
    <scope>NUCLEOTIDE SEQUENCE [LARGE SCALE GENOMIC DNA]</scope>
    <source>
        <strain evidence="1">BV-YZ2020</strain>
    </source>
</reference>
<protein>
    <submittedName>
        <fullName evidence="1">Uncharacterized protein</fullName>
    </submittedName>
</protein>
<dbReference type="EMBL" id="CM039437">
    <property type="protein sequence ID" value="KAI4306670.1"/>
    <property type="molecule type" value="Genomic_DNA"/>
</dbReference>
<evidence type="ECO:0000313" key="1">
    <source>
        <dbReference type="EMBL" id="KAI4306670.1"/>
    </source>
</evidence>
<name>A0ACB9LA64_BAUVA</name>
<keyword evidence="2" id="KW-1185">Reference proteome</keyword>
<organism evidence="1 2">
    <name type="scientific">Bauhinia variegata</name>
    <name type="common">Purple orchid tree</name>
    <name type="synonym">Phanera variegata</name>
    <dbReference type="NCBI Taxonomy" id="167791"/>
    <lineage>
        <taxon>Eukaryota</taxon>
        <taxon>Viridiplantae</taxon>
        <taxon>Streptophyta</taxon>
        <taxon>Embryophyta</taxon>
        <taxon>Tracheophyta</taxon>
        <taxon>Spermatophyta</taxon>
        <taxon>Magnoliopsida</taxon>
        <taxon>eudicotyledons</taxon>
        <taxon>Gunneridae</taxon>
        <taxon>Pentapetalae</taxon>
        <taxon>rosids</taxon>
        <taxon>fabids</taxon>
        <taxon>Fabales</taxon>
        <taxon>Fabaceae</taxon>
        <taxon>Cercidoideae</taxon>
        <taxon>Cercideae</taxon>
        <taxon>Bauhiniinae</taxon>
        <taxon>Bauhinia</taxon>
    </lineage>
</organism>
<sequence>MALSSSLTSKPKFKYEFQFVEMIVKEAFTKLNSRHLHTDGMMKIHDLIRDMGREIVRQISPLEPGKRSRLWFYEDVLEVLTQNTNHQAGYGIRHSRSNSRPDLPKMTVEYCGIHVYKQETNMADIQFHCPVNLSKRPASFSLQHDRPKKLIKGDKDEGKDKLIDNDN</sequence>